<dbReference type="AlphaFoldDB" id="S4R4W0"/>
<feature type="compositionally biased region" description="Low complexity" evidence="2">
    <location>
        <begin position="1"/>
        <end position="23"/>
    </location>
</feature>
<dbReference type="PANTHER" id="PTHR46678:SF1">
    <property type="entry name" value="LECITHIN RETINOL ACYLTRANSFERASE"/>
    <property type="match status" value="1"/>
</dbReference>
<keyword evidence="3" id="KW-1133">Transmembrane helix</keyword>
<evidence type="ECO:0000256" key="2">
    <source>
        <dbReference type="SAM" id="MobiDB-lite"/>
    </source>
</evidence>
<sequence length="234" mass="25520">PRSSSLTTSAASTTTATTTSSFTVGAGTRSNRPRAEPASSYNRGDLLEVPRTLFTHFGIYLGDDRVAHFLPDILPLLTSDQQLLCKVVTNTRLILGSVARRGTVRVDSVADFVYGAPQVLVNAADRLAHEPAGARRRASLPGEVAARRAESYSGDTVYSLLWNNCEHFATHCRYGDAWSEQTEEFCSFLKRCVRDKRSVFVGATLGLSLTFYCGASLLFAIITFVISLLIWMAG</sequence>
<dbReference type="InterPro" id="IPR007053">
    <property type="entry name" value="LRAT_dom"/>
</dbReference>
<dbReference type="InterPro" id="IPR042288">
    <property type="entry name" value="LRAT"/>
</dbReference>
<dbReference type="Gene3D" id="3.90.1720.10">
    <property type="entry name" value="endopeptidase domain like (from Nostoc punctiforme)"/>
    <property type="match status" value="1"/>
</dbReference>
<dbReference type="Pfam" id="PF04970">
    <property type="entry name" value="LRAT"/>
    <property type="match status" value="1"/>
</dbReference>
<accession>S4R4W0</accession>
<feature type="transmembrane region" description="Helical" evidence="3">
    <location>
        <begin position="199"/>
        <end position="232"/>
    </location>
</feature>
<dbReference type="HOGENOM" id="CLU_105262_0_0_1"/>
<evidence type="ECO:0000313" key="5">
    <source>
        <dbReference type="Ensembl" id="ENSPMAP00000000240.1"/>
    </source>
</evidence>
<name>S4R4W0_PETMA</name>
<dbReference type="GO" id="GO:0047173">
    <property type="term" value="F:phosphatidylcholine-retinol O-acyltransferase activity"/>
    <property type="evidence" value="ECO:0007669"/>
    <property type="project" value="InterPro"/>
</dbReference>
<feature type="active site" description="Acyl-thioester intermediate" evidence="1">
    <location>
        <position position="165"/>
    </location>
</feature>
<reference evidence="5" key="2">
    <citation type="submission" date="2025-09" db="UniProtKB">
        <authorList>
            <consortium name="Ensembl"/>
        </authorList>
    </citation>
    <scope>IDENTIFICATION</scope>
</reference>
<evidence type="ECO:0000256" key="3">
    <source>
        <dbReference type="SAM" id="Phobius"/>
    </source>
</evidence>
<protein>
    <submittedName>
        <fullName evidence="5">Lecithin retinol acyltransferase</fullName>
    </submittedName>
</protein>
<proteinExistence type="predicted"/>
<organism evidence="5">
    <name type="scientific">Petromyzon marinus</name>
    <name type="common">Sea lamprey</name>
    <dbReference type="NCBI Taxonomy" id="7757"/>
    <lineage>
        <taxon>Eukaryota</taxon>
        <taxon>Metazoa</taxon>
        <taxon>Chordata</taxon>
        <taxon>Craniata</taxon>
        <taxon>Vertebrata</taxon>
        <taxon>Cyclostomata</taxon>
        <taxon>Hyperoartia</taxon>
        <taxon>Petromyzontiformes</taxon>
        <taxon>Petromyzontidae</taxon>
        <taxon>Petromyzon</taxon>
    </lineage>
</organism>
<dbReference type="GO" id="GO:0005791">
    <property type="term" value="C:rough endoplasmic reticulum"/>
    <property type="evidence" value="ECO:0007669"/>
    <property type="project" value="TreeGrafter"/>
</dbReference>
<evidence type="ECO:0000256" key="1">
    <source>
        <dbReference type="PIRSR" id="PIRSR642288-1"/>
    </source>
</evidence>
<dbReference type="GeneTree" id="ENSGT00510000047351"/>
<dbReference type="Ensembl" id="ENSPMAT00000000240.1">
    <property type="protein sequence ID" value="ENSPMAP00000000240.1"/>
    <property type="gene ID" value="ENSPMAG00000000217.1"/>
</dbReference>
<dbReference type="OMA" id="CRYGTGI"/>
<dbReference type="PANTHER" id="PTHR46678">
    <property type="entry name" value="LECITHIN RETINOL ACYLTRANSFERASE"/>
    <property type="match status" value="1"/>
</dbReference>
<dbReference type="STRING" id="7757.ENSPMAP00000000240"/>
<dbReference type="GO" id="GO:0006776">
    <property type="term" value="P:vitamin A metabolic process"/>
    <property type="evidence" value="ECO:0007669"/>
    <property type="project" value="TreeGrafter"/>
</dbReference>
<dbReference type="GO" id="GO:0042572">
    <property type="term" value="P:retinol metabolic process"/>
    <property type="evidence" value="ECO:0007669"/>
    <property type="project" value="InterPro"/>
</dbReference>
<dbReference type="PROSITE" id="PS51934">
    <property type="entry name" value="LRAT"/>
    <property type="match status" value="1"/>
</dbReference>
<keyword evidence="3" id="KW-0812">Transmembrane</keyword>
<feature type="region of interest" description="Disordered" evidence="2">
    <location>
        <begin position="1"/>
        <end position="42"/>
    </location>
</feature>
<evidence type="ECO:0000259" key="4">
    <source>
        <dbReference type="PROSITE" id="PS51934"/>
    </source>
</evidence>
<keyword evidence="3" id="KW-0472">Membrane</keyword>
<reference evidence="5" key="1">
    <citation type="submission" date="2025-08" db="UniProtKB">
        <authorList>
            <consortium name="Ensembl"/>
        </authorList>
    </citation>
    <scope>IDENTIFICATION</scope>
</reference>
<feature type="domain" description="LRAT" evidence="4">
    <location>
        <begin position="46"/>
        <end position="181"/>
    </location>
</feature>